<dbReference type="InterPro" id="IPR036224">
    <property type="entry name" value="GINS_bundle-like_dom_sf"/>
</dbReference>
<comment type="function">
    <text evidence="6">The GINS complex plays an essential role in the initiation of DNA replication.</text>
</comment>
<accession>A0ABR2YGJ5</accession>
<dbReference type="Proteomes" id="UP001491310">
    <property type="component" value="Unassembled WGS sequence"/>
</dbReference>
<dbReference type="Gene3D" id="1.20.58.1030">
    <property type="match status" value="1"/>
</dbReference>
<dbReference type="PANTHER" id="PTHR21206">
    <property type="entry name" value="SLD5 PROTEIN"/>
    <property type="match status" value="1"/>
</dbReference>
<gene>
    <name evidence="9" type="ORF">WJX75_005594</name>
</gene>
<evidence type="ECO:0000256" key="3">
    <source>
        <dbReference type="ARBA" id="ARBA00014804"/>
    </source>
</evidence>
<dbReference type="SUPFAM" id="SSF158573">
    <property type="entry name" value="GINS helical bundle-like"/>
    <property type="match status" value="1"/>
</dbReference>
<evidence type="ECO:0000256" key="6">
    <source>
        <dbReference type="PIRNR" id="PIRNR007764"/>
    </source>
</evidence>
<keyword evidence="4 6" id="KW-0235">DNA replication</keyword>
<protein>
    <recommendedName>
        <fullName evidence="3 6">DNA replication complex GINS protein SLD5</fullName>
    </recommendedName>
</protein>
<evidence type="ECO:0000256" key="4">
    <source>
        <dbReference type="ARBA" id="ARBA00022705"/>
    </source>
</evidence>
<comment type="caution">
    <text evidence="9">The sequence shown here is derived from an EMBL/GenBank/DDBJ whole genome shotgun (WGS) entry which is preliminary data.</text>
</comment>
<dbReference type="InterPro" id="IPR031633">
    <property type="entry name" value="SLD5_C"/>
</dbReference>
<feature type="domain" description="GINS subunit" evidence="7">
    <location>
        <begin position="78"/>
        <end position="127"/>
    </location>
</feature>
<dbReference type="EMBL" id="JALJOT010000012">
    <property type="protein sequence ID" value="KAK9904920.1"/>
    <property type="molecule type" value="Genomic_DNA"/>
</dbReference>
<evidence type="ECO:0000256" key="1">
    <source>
        <dbReference type="ARBA" id="ARBA00004123"/>
    </source>
</evidence>
<dbReference type="Pfam" id="PF16922">
    <property type="entry name" value="SLD5_C"/>
    <property type="match status" value="1"/>
</dbReference>
<dbReference type="PANTHER" id="PTHR21206:SF0">
    <property type="entry name" value="DNA REPLICATION COMPLEX GINS PROTEIN SLD5"/>
    <property type="match status" value="1"/>
</dbReference>
<dbReference type="PIRSF" id="PIRSF007764">
    <property type="entry name" value="Sld5"/>
    <property type="match status" value="1"/>
</dbReference>
<organism evidence="9 10">
    <name type="scientific">Coccomyxa subellipsoidea</name>
    <dbReference type="NCBI Taxonomy" id="248742"/>
    <lineage>
        <taxon>Eukaryota</taxon>
        <taxon>Viridiplantae</taxon>
        <taxon>Chlorophyta</taxon>
        <taxon>core chlorophytes</taxon>
        <taxon>Trebouxiophyceae</taxon>
        <taxon>Trebouxiophyceae incertae sedis</taxon>
        <taxon>Coccomyxaceae</taxon>
        <taxon>Coccomyxa</taxon>
    </lineage>
</organism>
<name>A0ABR2YGJ5_9CHLO</name>
<dbReference type="Gene3D" id="3.40.5.60">
    <property type="match status" value="1"/>
</dbReference>
<sequence>MDDFISQLQSPAENVYGESDLILMKKAYINEKAAPELLEYQTDLLARLQDQVHNQEDTVANTDSTHAEGSLVRAIWRLELARAKHLLRAYLRTRLIKLERHVTAVLDNPAMQARLSPLELQYAKDYFVKTGLHLKDAVLAHMPEEFNSLVRQSNVSEGHDMLSAPNLEAHVFVRVLEDRGAVNLDPEGDDVVELNKDDLYIIRYEPIRDLLKDNWVELV</sequence>
<dbReference type="InterPro" id="IPR021151">
    <property type="entry name" value="GINS_A"/>
</dbReference>
<evidence type="ECO:0000256" key="2">
    <source>
        <dbReference type="ARBA" id="ARBA00008187"/>
    </source>
</evidence>
<dbReference type="CDD" id="cd11711">
    <property type="entry name" value="GINS_A_Sld5"/>
    <property type="match status" value="1"/>
</dbReference>
<dbReference type="CDD" id="cd21692">
    <property type="entry name" value="GINS_B_Sld5"/>
    <property type="match status" value="1"/>
</dbReference>
<evidence type="ECO:0000259" key="7">
    <source>
        <dbReference type="Pfam" id="PF05916"/>
    </source>
</evidence>
<feature type="domain" description="DNA replication complex GINS protein SLD5 C-terminal" evidence="8">
    <location>
        <begin position="165"/>
        <end position="219"/>
    </location>
</feature>
<proteinExistence type="inferred from homology"/>
<evidence type="ECO:0000313" key="10">
    <source>
        <dbReference type="Proteomes" id="UP001491310"/>
    </source>
</evidence>
<evidence type="ECO:0000313" key="9">
    <source>
        <dbReference type="EMBL" id="KAK9904920.1"/>
    </source>
</evidence>
<keyword evidence="5 6" id="KW-0539">Nucleus</keyword>
<evidence type="ECO:0000259" key="8">
    <source>
        <dbReference type="Pfam" id="PF16922"/>
    </source>
</evidence>
<comment type="similarity">
    <text evidence="2 6">Belongs to the GINS4/SLD5 family.</text>
</comment>
<dbReference type="InterPro" id="IPR038749">
    <property type="entry name" value="Sld5_GINS_A"/>
</dbReference>
<comment type="subcellular location">
    <subcellularLocation>
        <location evidence="1 6">Nucleus</location>
    </subcellularLocation>
</comment>
<evidence type="ECO:0000256" key="5">
    <source>
        <dbReference type="ARBA" id="ARBA00023242"/>
    </source>
</evidence>
<keyword evidence="10" id="KW-1185">Reference proteome</keyword>
<dbReference type="SUPFAM" id="SSF160059">
    <property type="entry name" value="PriA/YqbF domain"/>
    <property type="match status" value="1"/>
</dbReference>
<reference evidence="9 10" key="1">
    <citation type="journal article" date="2024" name="Nat. Commun.">
        <title>Phylogenomics reveals the evolutionary origins of lichenization in chlorophyte algae.</title>
        <authorList>
            <person name="Puginier C."/>
            <person name="Libourel C."/>
            <person name="Otte J."/>
            <person name="Skaloud P."/>
            <person name="Haon M."/>
            <person name="Grisel S."/>
            <person name="Petersen M."/>
            <person name="Berrin J.G."/>
            <person name="Delaux P.M."/>
            <person name="Dal Grande F."/>
            <person name="Keller J."/>
        </authorList>
    </citation>
    <scope>NUCLEOTIDE SEQUENCE [LARGE SCALE GENOMIC DNA]</scope>
    <source>
        <strain evidence="9 10">SAG 216-7</strain>
    </source>
</reference>
<dbReference type="Pfam" id="PF05916">
    <property type="entry name" value="Sld5"/>
    <property type="match status" value="1"/>
</dbReference>
<dbReference type="InterPro" id="IPR008591">
    <property type="entry name" value="GINS_Sld5"/>
</dbReference>